<evidence type="ECO:0000313" key="2">
    <source>
        <dbReference type="Proteomes" id="UP000694424"/>
    </source>
</evidence>
<dbReference type="AlphaFoldDB" id="A0A8B9QFA1"/>
<sequence length="96" mass="10944">RQCSILLGRRATRQAHEQSGHRGPITAQAWDLSRGHPMLALRWYKTACAKYPVCMKITKVPFTSTCGRIKRGEQPFATWQVDYVGPLRPSQGQKYI</sequence>
<name>A0A8B9QFA1_APTOW</name>
<accession>A0A8B9QFA1</accession>
<keyword evidence="2" id="KW-1185">Reference proteome</keyword>
<reference evidence="1" key="1">
    <citation type="submission" date="2025-08" db="UniProtKB">
        <authorList>
            <consortium name="Ensembl"/>
        </authorList>
    </citation>
    <scope>IDENTIFICATION</scope>
</reference>
<evidence type="ECO:0000313" key="1">
    <source>
        <dbReference type="Ensembl" id="ENSAOWP00000024732.1"/>
    </source>
</evidence>
<dbReference type="Proteomes" id="UP000694424">
    <property type="component" value="Unplaced"/>
</dbReference>
<protein>
    <submittedName>
        <fullName evidence="1">Uncharacterized protein</fullName>
    </submittedName>
</protein>
<reference evidence="1" key="2">
    <citation type="submission" date="2025-09" db="UniProtKB">
        <authorList>
            <consortium name="Ensembl"/>
        </authorList>
    </citation>
    <scope>IDENTIFICATION</scope>
</reference>
<dbReference type="Ensembl" id="ENSAOWT00000028022.1">
    <property type="protein sequence ID" value="ENSAOWP00000024732.1"/>
    <property type="gene ID" value="ENSAOWG00000016712.1"/>
</dbReference>
<proteinExistence type="predicted"/>
<organism evidence="1 2">
    <name type="scientific">Apteryx owenii</name>
    <name type="common">Little spotted kiwi</name>
    <dbReference type="NCBI Taxonomy" id="8824"/>
    <lineage>
        <taxon>Eukaryota</taxon>
        <taxon>Metazoa</taxon>
        <taxon>Chordata</taxon>
        <taxon>Craniata</taxon>
        <taxon>Vertebrata</taxon>
        <taxon>Euteleostomi</taxon>
        <taxon>Archelosauria</taxon>
        <taxon>Archosauria</taxon>
        <taxon>Dinosauria</taxon>
        <taxon>Saurischia</taxon>
        <taxon>Theropoda</taxon>
        <taxon>Coelurosauria</taxon>
        <taxon>Aves</taxon>
        <taxon>Palaeognathae</taxon>
        <taxon>Apterygiformes</taxon>
        <taxon>Apterygidae</taxon>
        <taxon>Apteryx</taxon>
    </lineage>
</organism>